<dbReference type="RefSeq" id="WP_011220668.1">
    <property type="nucleotide sequence ID" value="NC_006371.1"/>
</dbReference>
<reference evidence="3" key="1">
    <citation type="journal article" date="2005" name="Science">
        <title>Life at depth: Photobacterium profundum genome sequence and expression analysis.</title>
        <authorList>
            <person name="Vezzi A."/>
            <person name="Campanaro S."/>
            <person name="D'Angelo M."/>
            <person name="Simonato F."/>
            <person name="Vitulo N."/>
            <person name="Lauro F.M."/>
            <person name="Cestaro A."/>
            <person name="Malacrida G."/>
            <person name="Simionati B."/>
            <person name="Cannata N."/>
            <person name="Romualdi C."/>
            <person name="Bartlett D.H."/>
            <person name="Valle G."/>
        </authorList>
    </citation>
    <scope>NUCLEOTIDE SEQUENCE [LARGE SCALE GENOMIC DNA]</scope>
    <source>
        <strain evidence="3">ATCC BAA-1253 / SS9</strain>
    </source>
</reference>
<name>Q6LJT0_PHOPR</name>
<feature type="domain" description="Large polyvalent protein associated" evidence="1">
    <location>
        <begin position="44"/>
        <end position="140"/>
    </location>
</feature>
<sequence length="2047" mass="229519">MSDFGVWMEENQGNTNINELDTPKEVTDLDNFLQNGEQQQNFQLSTSMKYGREADPERAGRVFRQQLKTGLPSELIERNLDDIEKQSAEKDFDPVAFRNKSPLLSGWLQKPENAKVSHDDLENLSTMEWLFRAPVEAYQDGADQVRLGGLRYKQMTSQLNDNELQFIDAYKKRGPRSYGADSWIGEAFVGATGQLSQFAPMIEEGLKYGVPAGLTAGTFALAAGQAGPQIALPEEIFTVPGATALGLSSGFAYGKAKQSFELQTGLAYDEFKDFKDINGHPLDDDVAKGAAFFAGAFNAGLDFVALDKLIETIPGAKNIMSGGATAVIKQALKNPTVTEGLKRFSTEYGKSVSAQVMIDAGQELVQMIAGETAKRYQGNFENSDMVAIGDRMVEALDASLKANVVLSAPGHSMTLTGDLLKSRQAQQNKQIMQQLGNSTQQSKLHARAPEKVRELMATVKENGPVQDVMIPVEQWNTLFQSESVDPLSMAAEILGDDGMQYREAAATGSDIMIPLDVYTEKLAGSQYHNMLLDDMRFEPDQMTAREAAAWDASNQQNIEQQAASIADFITQPDETQFIFDDIVGQLKNTGMEMGTAETNAIQMQSFFRTLSSRTGIDAKKLWSQYGPKVTREMPEVLKSAGGNFDIAVDPILDRIRANDIPELSDIQGKTMLETLREKGIQDVGGELSARDVDVKLKPFQKKLISESGVTLDDAAQLMAEAGYIPADIDSVTQNDLLEAIDREMAGDPVYSQLNENAKALEDRETLLSMSGYLEDLGIDVSQVSNQDIKQQLSNQIANEGDGVTLNQAERGEIKISQDKKFQITFFKNADLSTLLHESGHMYFEILQDIDKKGMASESISNDLKTVRDWVGAKDGKDITTEQHEQFARGFEQYLREGKAPTTELQSAFARFRAWLVTIYRQASKLNVDVSEDVRQVFDRMLATDDQIKAAETQMEYNRLFEDAESAGMTEAEFNRYQKDATLAREQAQEEVTVKAFNEMQREQKKWWKDAEIDMRDQVMAEMAENPTYQAVNYLQKGKLLDMDLPEGVEALKLSKNALVEKYGKQFLKLLPRPYIYTKTGGAHPDQIAVLFGFSSGDEMMQLIVNARPMKDVVNAEVDTRMRQQYGDMMNDGTLPETAMDAAHNDRRASVLAAELKALSRRVSSRGAPTPAAMMKQAAQTVVDRKTVRSLKPSVYLNAERKAAKQALEAVLAGDYAAAADAKQRQLLNFYMGNYTKKAKAETDKSRDYLNSFNRPKKRQALGKAGHDYLDQIDALLEKTEFKRVSLISLDRRKSLSEFIQNQEEQGWTVEIPESLVKQTQSRNWKDMTVEELTGLRDAVKNIDYLARFKNKLLRQDEKRKFEEIVDAAVSSIEANNVVHEIKPNFAETWKDRVKENVSGFMASHTKMEFFFEWLDGDSANGEAWRSFYKPINDADNKEKLMQESYTKRLAGILDAYTSKERGKWYTDTSHIQHVGRVNKAMAMSVALNWGNVGNQQAVLDGYTRNDGKNWTETEAQRILEMLDQKDWDTIQKVWDLINDLWPEISKLQKDLTGVSPEKVEASLIQTKYGEIKGGYYPLVYDQKLSYAVFKRDEKAATQDLFESNFSKPATKKGHTIERTGSGGQAVKLDLSVISEHIDNVIHDITHRRALMDTDRLIQNPRVRAAIEKTAGRQMYRQLRPWLQSIAREQQPTFNYVETLIGKARTGATVVNMGLKVTTAIAQPLGVLNSVDELGVISMMKGIKDFYANSPVGMKKRLDFVTSRSAMMRNRQKTFDRDIKDAAKRLGKDKKFDKVRESFFYLTGLLDMGVSVPTWLAAYRKALDGNVDGITAGDENTAIDFADRTVRVTQSEGGAKDLAKIQRGGEVFRSFTMFYSYFSVLHNQLRKRGRQYVRGDTNTSQLAASMFFLWFAPAVLGELVAGRGPGDDEDWDKWALKEISSYPFQTVVFVRDLVNGLGDFGYSASPAFDAFEMSVKAVKLPYKAIAPDEEVKRSDVKAAVLAAGYWGQLPSRQAWITGEYVYDMMTGEEKPEDGFEMMRNLMLTRPRD</sequence>
<dbReference type="Pfam" id="PF18834">
    <property type="entry name" value="LPD22"/>
    <property type="match status" value="1"/>
</dbReference>
<dbReference type="KEGG" id="ppr:PBPRB0577"/>
<proteinExistence type="predicted"/>
<dbReference type="Proteomes" id="UP000000593">
    <property type="component" value="Chromosome 2"/>
</dbReference>
<dbReference type="STRING" id="298386.PBPRB0577"/>
<dbReference type="HOGENOM" id="CLU_233072_0_0_6"/>
<organism evidence="2 3">
    <name type="scientific">Photobacterium profundum (strain SS9)</name>
    <dbReference type="NCBI Taxonomy" id="298386"/>
    <lineage>
        <taxon>Bacteria</taxon>
        <taxon>Pseudomonadati</taxon>
        <taxon>Pseudomonadota</taxon>
        <taxon>Gammaproteobacteria</taxon>
        <taxon>Vibrionales</taxon>
        <taxon>Vibrionaceae</taxon>
        <taxon>Photobacterium</taxon>
    </lineage>
</organism>
<dbReference type="eggNOG" id="ENOG502ZABJ">
    <property type="taxonomic scope" value="Bacteria"/>
</dbReference>
<dbReference type="InterPro" id="IPR040738">
    <property type="entry name" value="LPD22"/>
</dbReference>
<keyword evidence="3" id="KW-1185">Reference proteome</keyword>
<gene>
    <name evidence="2" type="ordered locus">PBPRB0577</name>
</gene>
<dbReference type="EMBL" id="CR378676">
    <property type="protein sequence ID" value="CAG22450.1"/>
    <property type="molecule type" value="Genomic_DNA"/>
</dbReference>
<evidence type="ECO:0000259" key="1">
    <source>
        <dbReference type="Pfam" id="PF18834"/>
    </source>
</evidence>
<accession>Q6LJT0</accession>
<evidence type="ECO:0000313" key="3">
    <source>
        <dbReference type="Proteomes" id="UP000000593"/>
    </source>
</evidence>
<protein>
    <recommendedName>
        <fullName evidence="1">Large polyvalent protein associated domain-containing protein</fullName>
    </recommendedName>
</protein>
<evidence type="ECO:0000313" key="2">
    <source>
        <dbReference type="EMBL" id="CAG22450.1"/>
    </source>
</evidence>